<dbReference type="GO" id="GO:1901137">
    <property type="term" value="P:carbohydrate derivative biosynthetic process"/>
    <property type="evidence" value="ECO:0007669"/>
    <property type="project" value="UniProtKB-ARBA"/>
</dbReference>
<comment type="caution">
    <text evidence="4">The sequence shown here is derived from an EMBL/GenBank/DDBJ whole genome shotgun (WGS) entry which is preliminary data.</text>
</comment>
<keyword evidence="2" id="KW-0808">Transferase</keyword>
<evidence type="ECO:0000256" key="2">
    <source>
        <dbReference type="ARBA" id="ARBA00022679"/>
    </source>
</evidence>
<evidence type="ECO:0000256" key="1">
    <source>
        <dbReference type="ARBA" id="ARBA00022676"/>
    </source>
</evidence>
<keyword evidence="1" id="KW-0328">Glycosyltransferase</keyword>
<proteinExistence type="predicted"/>
<reference evidence="4" key="1">
    <citation type="submission" date="2020-10" db="EMBL/GenBank/DDBJ databases">
        <authorList>
            <person name="Gilroy R."/>
        </authorList>
    </citation>
    <scope>NUCLEOTIDE SEQUENCE</scope>
    <source>
        <strain evidence="4">14508</strain>
    </source>
</reference>
<sequence>MKIALIGSGSGGHIYPCIAFYQYATSFQHQCSVFLFKEIDEKIYQQQNIHGIVVPTTLSSYKKYQFLKKQFAEQQFDCLITFGGKVSFIATLAAKKLKIPVYLCEQNVVFGKANQCSLIFAKKV</sequence>
<dbReference type="InterPro" id="IPR004276">
    <property type="entry name" value="GlycoTrans_28_N"/>
</dbReference>
<evidence type="ECO:0000313" key="5">
    <source>
        <dbReference type="Proteomes" id="UP000886893"/>
    </source>
</evidence>
<dbReference type="PANTHER" id="PTHR21015:SF22">
    <property type="entry name" value="GLYCOSYLTRANSFERASE"/>
    <property type="match status" value="1"/>
</dbReference>
<dbReference type="SUPFAM" id="SSF53756">
    <property type="entry name" value="UDP-Glycosyltransferase/glycogen phosphorylase"/>
    <property type="match status" value="1"/>
</dbReference>
<dbReference type="AlphaFoldDB" id="A0A9D1G9M8"/>
<feature type="non-terminal residue" evidence="4">
    <location>
        <position position="124"/>
    </location>
</feature>
<accession>A0A9D1G9M8</accession>
<dbReference type="Gene3D" id="3.40.50.2000">
    <property type="entry name" value="Glycogen Phosphorylase B"/>
    <property type="match status" value="1"/>
</dbReference>
<organism evidence="4 5">
    <name type="scientific">Candidatus Caccosoma faecigallinarum</name>
    <dbReference type="NCBI Taxonomy" id="2840720"/>
    <lineage>
        <taxon>Bacteria</taxon>
        <taxon>Bacillati</taxon>
        <taxon>Bacillota</taxon>
        <taxon>Bacillota incertae sedis</taxon>
        <taxon>Candidatus Caccosoma</taxon>
    </lineage>
</organism>
<evidence type="ECO:0000259" key="3">
    <source>
        <dbReference type="Pfam" id="PF03033"/>
    </source>
</evidence>
<dbReference type="EMBL" id="DVKI01000089">
    <property type="protein sequence ID" value="HIT17298.1"/>
    <property type="molecule type" value="Genomic_DNA"/>
</dbReference>
<dbReference type="Pfam" id="PF03033">
    <property type="entry name" value="Glyco_transf_28"/>
    <property type="match status" value="1"/>
</dbReference>
<dbReference type="Proteomes" id="UP000886893">
    <property type="component" value="Unassembled WGS sequence"/>
</dbReference>
<evidence type="ECO:0000313" key="4">
    <source>
        <dbReference type="EMBL" id="HIT17298.1"/>
    </source>
</evidence>
<dbReference type="GO" id="GO:0016758">
    <property type="term" value="F:hexosyltransferase activity"/>
    <property type="evidence" value="ECO:0007669"/>
    <property type="project" value="InterPro"/>
</dbReference>
<reference evidence="4" key="2">
    <citation type="journal article" date="2021" name="PeerJ">
        <title>Extensive microbial diversity within the chicken gut microbiome revealed by metagenomics and culture.</title>
        <authorList>
            <person name="Gilroy R."/>
            <person name="Ravi A."/>
            <person name="Getino M."/>
            <person name="Pursley I."/>
            <person name="Horton D.L."/>
            <person name="Alikhan N.F."/>
            <person name="Baker D."/>
            <person name="Gharbi K."/>
            <person name="Hall N."/>
            <person name="Watson M."/>
            <person name="Adriaenssens E.M."/>
            <person name="Foster-Nyarko E."/>
            <person name="Jarju S."/>
            <person name="Secka A."/>
            <person name="Antonio M."/>
            <person name="Oren A."/>
            <person name="Chaudhuri R.R."/>
            <person name="La Ragione R."/>
            <person name="Hildebrand F."/>
            <person name="Pallen M.J."/>
        </authorList>
    </citation>
    <scope>NUCLEOTIDE SEQUENCE</scope>
    <source>
        <strain evidence="4">14508</strain>
    </source>
</reference>
<name>A0A9D1G9M8_9FIRM</name>
<protein>
    <submittedName>
        <fullName evidence="4">Glycosyltransferase</fullName>
    </submittedName>
</protein>
<feature type="domain" description="Glycosyltransferase family 28 N-terminal" evidence="3">
    <location>
        <begin position="3"/>
        <end position="124"/>
    </location>
</feature>
<dbReference type="PANTHER" id="PTHR21015">
    <property type="entry name" value="UDP-N-ACETYLGLUCOSAMINE--N-ACETYLMURAMYL-(PENTAPEPTIDE) PYROPHOSPHORYL-UNDECAPRENOL N-ACETYLGLUCOSAMINE TRANSFERASE 1"/>
    <property type="match status" value="1"/>
</dbReference>
<dbReference type="GO" id="GO:0005975">
    <property type="term" value="P:carbohydrate metabolic process"/>
    <property type="evidence" value="ECO:0007669"/>
    <property type="project" value="InterPro"/>
</dbReference>
<gene>
    <name evidence="4" type="ORF">IAD04_02820</name>
</gene>